<reference evidence="3 4" key="1">
    <citation type="submission" date="2020-04" db="EMBL/GenBank/DDBJ databases">
        <authorList>
            <person name="De Canck E."/>
        </authorList>
    </citation>
    <scope>NUCLEOTIDE SEQUENCE [LARGE SCALE GENOMIC DNA]</scope>
    <source>
        <strain evidence="3 4">LMG 27177</strain>
    </source>
</reference>
<evidence type="ECO:0000256" key="2">
    <source>
        <dbReference type="SAM" id="SignalP"/>
    </source>
</evidence>
<sequence length="108" mass="11326">MKNAIATLAFAIGAVAASSAFADESLTVSRAEVRAELAQARAAGSFNTADTQYPAGFANVPAATLRTREKAPSEHRTFAERVHALKTKLAHPATGQSIGNNSDLYLHS</sequence>
<keyword evidence="2" id="KW-0732">Signal</keyword>
<feature type="compositionally biased region" description="Polar residues" evidence="1">
    <location>
        <begin position="94"/>
        <end position="108"/>
    </location>
</feature>
<evidence type="ECO:0000256" key="1">
    <source>
        <dbReference type="SAM" id="MobiDB-lite"/>
    </source>
</evidence>
<dbReference type="EMBL" id="CADIKI010000020">
    <property type="protein sequence ID" value="CAB3804661.1"/>
    <property type="molecule type" value="Genomic_DNA"/>
</dbReference>
<feature type="signal peptide" evidence="2">
    <location>
        <begin position="1"/>
        <end position="22"/>
    </location>
</feature>
<dbReference type="InterPro" id="IPR025421">
    <property type="entry name" value="DUF4148"/>
</dbReference>
<dbReference type="Pfam" id="PF13663">
    <property type="entry name" value="DUF4148"/>
    <property type="match status" value="1"/>
</dbReference>
<evidence type="ECO:0000313" key="3">
    <source>
        <dbReference type="EMBL" id="CAB3804661.1"/>
    </source>
</evidence>
<dbReference type="AlphaFoldDB" id="A0A6J5GQK8"/>
<dbReference type="Proteomes" id="UP000494252">
    <property type="component" value="Unassembled WGS sequence"/>
</dbReference>
<gene>
    <name evidence="3" type="ORF">LMG27177_05714</name>
</gene>
<evidence type="ECO:0008006" key="5">
    <source>
        <dbReference type="Google" id="ProtNLM"/>
    </source>
</evidence>
<feature type="chain" id="PRO_5026666080" description="DUF4148 domain-containing protein" evidence="2">
    <location>
        <begin position="23"/>
        <end position="108"/>
    </location>
</feature>
<name>A0A6J5GQK8_9BURK</name>
<proteinExistence type="predicted"/>
<feature type="region of interest" description="Disordered" evidence="1">
    <location>
        <begin position="89"/>
        <end position="108"/>
    </location>
</feature>
<keyword evidence="4" id="KW-1185">Reference proteome</keyword>
<evidence type="ECO:0000313" key="4">
    <source>
        <dbReference type="Proteomes" id="UP000494252"/>
    </source>
</evidence>
<organism evidence="3 4">
    <name type="scientific">Paraburkholderia fynbosensis</name>
    <dbReference type="NCBI Taxonomy" id="1200993"/>
    <lineage>
        <taxon>Bacteria</taxon>
        <taxon>Pseudomonadati</taxon>
        <taxon>Pseudomonadota</taxon>
        <taxon>Betaproteobacteria</taxon>
        <taxon>Burkholderiales</taxon>
        <taxon>Burkholderiaceae</taxon>
        <taxon>Paraburkholderia</taxon>
    </lineage>
</organism>
<protein>
    <recommendedName>
        <fullName evidence="5">DUF4148 domain-containing protein</fullName>
    </recommendedName>
</protein>
<accession>A0A6J5GQK8</accession>